<keyword evidence="4" id="KW-1003">Cell membrane</keyword>
<dbReference type="RefSeq" id="WP_273379098.1">
    <property type="nucleotide sequence ID" value="NZ_PIUK01000059.1"/>
</dbReference>
<dbReference type="CDD" id="cd17321">
    <property type="entry name" value="MFS_MMR_MDR_like"/>
    <property type="match status" value="1"/>
</dbReference>
<dbReference type="NCBIfam" id="TIGR00711">
    <property type="entry name" value="efflux_EmrB"/>
    <property type="match status" value="1"/>
</dbReference>
<evidence type="ECO:0000256" key="4">
    <source>
        <dbReference type="ARBA" id="ARBA00022475"/>
    </source>
</evidence>
<dbReference type="SUPFAM" id="SSF103473">
    <property type="entry name" value="MFS general substrate transporter"/>
    <property type="match status" value="1"/>
</dbReference>
<dbReference type="GO" id="GO:0022857">
    <property type="term" value="F:transmembrane transporter activity"/>
    <property type="evidence" value="ECO:0007669"/>
    <property type="project" value="InterPro"/>
</dbReference>
<feature type="transmembrane region" description="Helical" evidence="8">
    <location>
        <begin position="345"/>
        <end position="362"/>
    </location>
</feature>
<evidence type="ECO:0000256" key="5">
    <source>
        <dbReference type="ARBA" id="ARBA00022692"/>
    </source>
</evidence>
<feature type="transmembrane region" description="Helical" evidence="8">
    <location>
        <begin position="281"/>
        <end position="306"/>
    </location>
</feature>
<accession>A0A953ID66</accession>
<dbReference type="InterPro" id="IPR036259">
    <property type="entry name" value="MFS_trans_sf"/>
</dbReference>
<keyword evidence="7 8" id="KW-0472">Membrane</keyword>
<dbReference type="Proteomes" id="UP000732377">
    <property type="component" value="Unassembled WGS sequence"/>
</dbReference>
<feature type="transmembrane region" description="Helical" evidence="8">
    <location>
        <begin position="64"/>
        <end position="82"/>
    </location>
</feature>
<organism evidence="10 11">
    <name type="scientific">Symbiobacterium thermophilum</name>
    <dbReference type="NCBI Taxonomy" id="2734"/>
    <lineage>
        <taxon>Bacteria</taxon>
        <taxon>Bacillati</taxon>
        <taxon>Bacillota</taxon>
        <taxon>Clostridia</taxon>
        <taxon>Eubacteriales</taxon>
        <taxon>Symbiobacteriaceae</taxon>
        <taxon>Symbiobacterium</taxon>
    </lineage>
</organism>
<protein>
    <submittedName>
        <fullName evidence="10">MFS transporter</fullName>
    </submittedName>
</protein>
<sequence length="474" mass="49532">MTITSREQKAAPTGEGRAAVNDSYRWLVLIVAGTSAFMGALDGSIINVIIPQIQAQYQATLGDISWVSTAYLVTISSLLLSVGRLGDMWGYKRVFGSGFIVFGLGSLLCGLAPTLPALIAGRLVQGAGAAIMMALSPALVTTTFPGRERGRALGMQATLTFTGLTLGPSLGGFIAGQWGWHWVFLINLPVAAVGAVLAYTQLRPTERRSGQTFDFAGALLFAAGLASVLLALSQAETWGWGDLRTRLLLAGGALLLLLFLWQERRAAQPMLPLWMFRVPAFTSGIAASFLQFSATFVLTFLLPFYLQQYRGLSPGAAGAVMTAQPAAMVAVAGLAGWLSDRIGTRIPATAGMAAIACGLWLVSRAGAATPVTQVALCLALIGLGAGFFNPPNNSSIMSAAPWDRQGVAAALLAAARNVGMVTGITIASTLFAHLSQRMDFLAAFRTTLAVPVGLAVTGALLSLVRPTVAKDADK</sequence>
<dbReference type="Gene3D" id="1.20.1720.10">
    <property type="entry name" value="Multidrug resistance protein D"/>
    <property type="match status" value="1"/>
</dbReference>
<name>A0A953ID66_SYMTR</name>
<evidence type="ECO:0000313" key="10">
    <source>
        <dbReference type="EMBL" id="MBY6276115.1"/>
    </source>
</evidence>
<dbReference type="Gene3D" id="1.20.1250.20">
    <property type="entry name" value="MFS general substrate transporter like domains"/>
    <property type="match status" value="1"/>
</dbReference>
<evidence type="ECO:0000256" key="2">
    <source>
        <dbReference type="ARBA" id="ARBA00008537"/>
    </source>
</evidence>
<evidence type="ECO:0000256" key="1">
    <source>
        <dbReference type="ARBA" id="ARBA00004651"/>
    </source>
</evidence>
<feature type="transmembrane region" description="Helical" evidence="8">
    <location>
        <begin position="152"/>
        <end position="174"/>
    </location>
</feature>
<dbReference type="EMBL" id="PIUK01000059">
    <property type="protein sequence ID" value="MBY6276115.1"/>
    <property type="molecule type" value="Genomic_DNA"/>
</dbReference>
<dbReference type="PANTHER" id="PTHR42718:SF9">
    <property type="entry name" value="MAJOR FACILITATOR SUPERFAMILY MULTIDRUG TRANSPORTER MFSC"/>
    <property type="match status" value="1"/>
</dbReference>
<evidence type="ECO:0000256" key="3">
    <source>
        <dbReference type="ARBA" id="ARBA00022448"/>
    </source>
</evidence>
<comment type="similarity">
    <text evidence="2">Belongs to the major facilitator superfamily. EmrB family.</text>
</comment>
<dbReference type="InterPro" id="IPR011701">
    <property type="entry name" value="MFS"/>
</dbReference>
<feature type="transmembrane region" description="Helical" evidence="8">
    <location>
        <begin position="368"/>
        <end position="388"/>
    </location>
</feature>
<keyword evidence="3" id="KW-0813">Transport</keyword>
<feature type="transmembrane region" description="Helical" evidence="8">
    <location>
        <begin position="318"/>
        <end position="338"/>
    </location>
</feature>
<feature type="transmembrane region" description="Helical" evidence="8">
    <location>
        <begin position="26"/>
        <end position="52"/>
    </location>
</feature>
<dbReference type="InterPro" id="IPR004638">
    <property type="entry name" value="EmrB-like"/>
</dbReference>
<comment type="subcellular location">
    <subcellularLocation>
        <location evidence="1">Cell membrane</location>
        <topology evidence="1">Multi-pass membrane protein</topology>
    </subcellularLocation>
</comment>
<dbReference type="PROSITE" id="PS50850">
    <property type="entry name" value="MFS"/>
    <property type="match status" value="1"/>
</dbReference>
<gene>
    <name evidence="10" type="ORF">CWE10_07830</name>
</gene>
<evidence type="ECO:0000259" key="9">
    <source>
        <dbReference type="PROSITE" id="PS50850"/>
    </source>
</evidence>
<comment type="caution">
    <text evidence="10">The sequence shown here is derived from an EMBL/GenBank/DDBJ whole genome shotgun (WGS) entry which is preliminary data.</text>
</comment>
<dbReference type="Pfam" id="PF07690">
    <property type="entry name" value="MFS_1"/>
    <property type="match status" value="2"/>
</dbReference>
<feature type="transmembrane region" description="Helical" evidence="8">
    <location>
        <begin position="180"/>
        <end position="200"/>
    </location>
</feature>
<evidence type="ECO:0000256" key="7">
    <source>
        <dbReference type="ARBA" id="ARBA00023136"/>
    </source>
</evidence>
<feature type="transmembrane region" description="Helical" evidence="8">
    <location>
        <begin position="119"/>
        <end position="140"/>
    </location>
</feature>
<evidence type="ECO:0000313" key="11">
    <source>
        <dbReference type="Proteomes" id="UP000732377"/>
    </source>
</evidence>
<keyword evidence="6 8" id="KW-1133">Transmembrane helix</keyword>
<dbReference type="PANTHER" id="PTHR42718">
    <property type="entry name" value="MAJOR FACILITATOR SUPERFAMILY MULTIDRUG TRANSPORTER MFSC"/>
    <property type="match status" value="1"/>
</dbReference>
<feature type="transmembrane region" description="Helical" evidence="8">
    <location>
        <begin position="440"/>
        <end position="464"/>
    </location>
</feature>
<proteinExistence type="inferred from homology"/>
<feature type="domain" description="Major facilitator superfamily (MFS) profile" evidence="9">
    <location>
        <begin position="28"/>
        <end position="470"/>
    </location>
</feature>
<reference evidence="10" key="1">
    <citation type="submission" date="2017-11" db="EMBL/GenBank/DDBJ databases">
        <title>Three new genomes from thermophilic consortium.</title>
        <authorList>
            <person name="Quaggio R."/>
            <person name="Amgarten D."/>
            <person name="Setubal J.C."/>
        </authorList>
    </citation>
    <scope>NUCLEOTIDE SEQUENCE</scope>
    <source>
        <strain evidence="10">ZCTH01-B2</strain>
    </source>
</reference>
<evidence type="ECO:0000256" key="6">
    <source>
        <dbReference type="ARBA" id="ARBA00022989"/>
    </source>
</evidence>
<feature type="transmembrane region" description="Helical" evidence="8">
    <location>
        <begin position="243"/>
        <end position="261"/>
    </location>
</feature>
<evidence type="ECO:0000256" key="8">
    <source>
        <dbReference type="SAM" id="Phobius"/>
    </source>
</evidence>
<dbReference type="AlphaFoldDB" id="A0A953ID66"/>
<feature type="transmembrane region" description="Helical" evidence="8">
    <location>
        <begin position="409"/>
        <end position="434"/>
    </location>
</feature>
<keyword evidence="5 8" id="KW-0812">Transmembrane</keyword>
<dbReference type="PRINTS" id="PR01036">
    <property type="entry name" value="TCRTETB"/>
</dbReference>
<feature type="transmembrane region" description="Helical" evidence="8">
    <location>
        <begin position="94"/>
        <end position="113"/>
    </location>
</feature>
<dbReference type="GO" id="GO:0005886">
    <property type="term" value="C:plasma membrane"/>
    <property type="evidence" value="ECO:0007669"/>
    <property type="project" value="UniProtKB-SubCell"/>
</dbReference>
<feature type="transmembrane region" description="Helical" evidence="8">
    <location>
        <begin position="212"/>
        <end position="231"/>
    </location>
</feature>
<dbReference type="InterPro" id="IPR020846">
    <property type="entry name" value="MFS_dom"/>
</dbReference>